<keyword evidence="1" id="KW-0812">Transmembrane</keyword>
<sequence length="98" mass="10977">MTEQDPRVRTMFGRDRAAAWIAVALVWATYAFVFWRMTDAFAATGLTAVMATLGGVVLFLNTAAVLALLRHYEEDKAAIYGADIYYLDRIAAERRVAR</sequence>
<dbReference type="Proteomes" id="UP000758856">
    <property type="component" value="Unassembled WGS sequence"/>
</dbReference>
<accession>A0A9W6MSE1</accession>
<dbReference type="EMBL" id="BSFF01000002">
    <property type="protein sequence ID" value="GLK56203.1"/>
    <property type="molecule type" value="Genomic_DNA"/>
</dbReference>
<gene>
    <name evidence="2" type="ORF">GCM10008170_22220</name>
    <name evidence="3" type="ORF">JOD31_001119</name>
</gene>
<dbReference type="AlphaFoldDB" id="A0A9W6MSE1"/>
<evidence type="ECO:0000313" key="3">
    <source>
        <dbReference type="EMBL" id="MBM7850907.1"/>
    </source>
</evidence>
<evidence type="ECO:0000256" key="1">
    <source>
        <dbReference type="SAM" id="Phobius"/>
    </source>
</evidence>
<dbReference type="RefSeq" id="WP_204949272.1">
    <property type="nucleotide sequence ID" value="NZ_BSFF01000002.1"/>
</dbReference>
<evidence type="ECO:0000313" key="5">
    <source>
        <dbReference type="Proteomes" id="UP001143400"/>
    </source>
</evidence>
<reference evidence="2" key="3">
    <citation type="submission" date="2023-01" db="EMBL/GenBank/DDBJ databases">
        <authorList>
            <person name="Sun Q."/>
            <person name="Evtushenko L."/>
        </authorList>
    </citation>
    <scope>NUCLEOTIDE SEQUENCE</scope>
    <source>
        <strain evidence="2">VKM B-1606</strain>
    </source>
</reference>
<keyword evidence="4" id="KW-1185">Reference proteome</keyword>
<proteinExistence type="predicted"/>
<dbReference type="Proteomes" id="UP001143400">
    <property type="component" value="Unassembled WGS sequence"/>
</dbReference>
<evidence type="ECO:0000313" key="2">
    <source>
        <dbReference type="EMBL" id="GLK56203.1"/>
    </source>
</evidence>
<evidence type="ECO:0000313" key="4">
    <source>
        <dbReference type="Proteomes" id="UP000758856"/>
    </source>
</evidence>
<keyword evidence="1" id="KW-1133">Transmembrane helix</keyword>
<keyword evidence="1" id="KW-0472">Membrane</keyword>
<reference evidence="3 4" key="2">
    <citation type="submission" date="2021-01" db="EMBL/GenBank/DDBJ databases">
        <title>Genomic Encyclopedia of Type Strains, Phase IV (KMG-IV): sequencing the most valuable type-strain genomes for metagenomic binning, comparative biology and taxonomic classification.</title>
        <authorList>
            <person name="Goeker M."/>
        </authorList>
    </citation>
    <scope>NUCLEOTIDE SEQUENCE [LARGE SCALE GENOMIC DNA]</scope>
    <source>
        <strain evidence="3 4">DSM 6130</strain>
    </source>
</reference>
<feature type="transmembrane region" description="Helical" evidence="1">
    <location>
        <begin position="17"/>
        <end position="35"/>
    </location>
</feature>
<feature type="transmembrane region" description="Helical" evidence="1">
    <location>
        <begin position="41"/>
        <end position="69"/>
    </location>
</feature>
<comment type="caution">
    <text evidence="2">The sequence shown here is derived from an EMBL/GenBank/DDBJ whole genome shotgun (WGS) entry which is preliminary data.</text>
</comment>
<organism evidence="2 5">
    <name type="scientific">Methylopila capsulata</name>
    <dbReference type="NCBI Taxonomy" id="61654"/>
    <lineage>
        <taxon>Bacteria</taxon>
        <taxon>Pseudomonadati</taxon>
        <taxon>Pseudomonadota</taxon>
        <taxon>Alphaproteobacteria</taxon>
        <taxon>Hyphomicrobiales</taxon>
        <taxon>Methylopilaceae</taxon>
        <taxon>Methylopila</taxon>
    </lineage>
</organism>
<reference evidence="2" key="1">
    <citation type="journal article" date="2014" name="Int. J. Syst. Evol. Microbiol.">
        <title>Complete genome sequence of Corynebacterium casei LMG S-19264T (=DSM 44701T), isolated from a smear-ripened cheese.</title>
        <authorList>
            <consortium name="US DOE Joint Genome Institute (JGI-PGF)"/>
            <person name="Walter F."/>
            <person name="Albersmeier A."/>
            <person name="Kalinowski J."/>
            <person name="Ruckert C."/>
        </authorList>
    </citation>
    <scope>NUCLEOTIDE SEQUENCE</scope>
    <source>
        <strain evidence="2">VKM B-1606</strain>
    </source>
</reference>
<protein>
    <submittedName>
        <fullName evidence="2">Uncharacterized protein</fullName>
    </submittedName>
</protein>
<name>A0A9W6MSE1_9HYPH</name>
<dbReference type="EMBL" id="JAFBCY010000001">
    <property type="protein sequence ID" value="MBM7850907.1"/>
    <property type="molecule type" value="Genomic_DNA"/>
</dbReference>